<protein>
    <submittedName>
        <fullName evidence="3">M61 family peptidase</fullName>
    </submittedName>
</protein>
<dbReference type="InterPro" id="IPR027268">
    <property type="entry name" value="Peptidase_M4/M1_CTD_sf"/>
</dbReference>
<organism evidence="3 4">
    <name type="scientific">Belliella kenyensis</name>
    <dbReference type="NCBI Taxonomy" id="1472724"/>
    <lineage>
        <taxon>Bacteria</taxon>
        <taxon>Pseudomonadati</taxon>
        <taxon>Bacteroidota</taxon>
        <taxon>Cytophagia</taxon>
        <taxon>Cytophagales</taxon>
        <taxon>Cyclobacteriaceae</taxon>
        <taxon>Belliella</taxon>
    </lineage>
</organism>
<dbReference type="InterPro" id="IPR024191">
    <property type="entry name" value="Peptidase_M61"/>
</dbReference>
<dbReference type="Pfam" id="PF05299">
    <property type="entry name" value="Peptidase_M61"/>
    <property type="match status" value="1"/>
</dbReference>
<dbReference type="PIRSF" id="PIRSF016493">
    <property type="entry name" value="Glycyl_aminpptds"/>
    <property type="match status" value="1"/>
</dbReference>
<name>A0ABV8EIQ2_9BACT</name>
<dbReference type="EMBL" id="JBHSAV010000009">
    <property type="protein sequence ID" value="MFC3975521.1"/>
    <property type="molecule type" value="Genomic_DNA"/>
</dbReference>
<evidence type="ECO:0000313" key="4">
    <source>
        <dbReference type="Proteomes" id="UP001595766"/>
    </source>
</evidence>
<gene>
    <name evidence="3" type="ORF">ACFOUP_03945</name>
</gene>
<dbReference type="Gene3D" id="1.10.390.10">
    <property type="entry name" value="Neutral Protease Domain 2"/>
    <property type="match status" value="1"/>
</dbReference>
<comment type="caution">
    <text evidence="3">The sequence shown here is derived from an EMBL/GenBank/DDBJ whole genome shotgun (WGS) entry which is preliminary data.</text>
</comment>
<proteinExistence type="predicted"/>
<keyword evidence="4" id="KW-1185">Reference proteome</keyword>
<reference evidence="4" key="1">
    <citation type="journal article" date="2019" name="Int. J. Syst. Evol. Microbiol.">
        <title>The Global Catalogue of Microorganisms (GCM) 10K type strain sequencing project: providing services to taxonomists for standard genome sequencing and annotation.</title>
        <authorList>
            <consortium name="The Broad Institute Genomics Platform"/>
            <consortium name="The Broad Institute Genome Sequencing Center for Infectious Disease"/>
            <person name="Wu L."/>
            <person name="Ma J."/>
        </authorList>
    </citation>
    <scope>NUCLEOTIDE SEQUENCE [LARGE SCALE GENOMIC DNA]</scope>
    <source>
        <strain evidence="4">CECT 8551</strain>
    </source>
</reference>
<dbReference type="InterPro" id="IPR040756">
    <property type="entry name" value="Peptidase_M61_N"/>
</dbReference>
<evidence type="ECO:0000259" key="2">
    <source>
        <dbReference type="Pfam" id="PF17899"/>
    </source>
</evidence>
<feature type="domain" description="Peptidase M61 N-terminal" evidence="2">
    <location>
        <begin position="2"/>
        <end position="164"/>
    </location>
</feature>
<dbReference type="InterPro" id="IPR007963">
    <property type="entry name" value="Peptidase_M61_catalytic"/>
</dbReference>
<dbReference type="Pfam" id="PF17899">
    <property type="entry name" value="Peptidase_M61_N"/>
    <property type="match status" value="1"/>
</dbReference>
<dbReference type="RefSeq" id="WP_241296362.1">
    <property type="nucleotide sequence ID" value="NZ_JAKZGR010000014.1"/>
</dbReference>
<sequence>MQYLINRPFITSQYIDLKLLISCKANEIVSLQLATWRPGRYEIIDFAAKIKNFEVYFQNDLFAWSKVSKSLWVFEAIEEGIYEVNYKFYANQMDAGGSWSDDTQLYINFSNCIFEIKERAEEPIEVSIDLPSDYIVASSLKRINQNTWEALNYQEIIDSPLLASSQLTHLHYESEKSVFHIWLNGNSYFDHEELIKVFRSFTKRQVEDFGEFTAKNYHFIIQLLPYKHYHGVEHKFSTVITIGPDKDLADKKLFKELIGVSSHELYHFWNVCRIRPKELLSYDLSKEVNLDSGFVLEGITTYMGDLYLLKSNFFSLEEYLQEAILARLQREFDNFGWKNQSIIESSIDLWLDGYKPGIPDKKVNIYNRGSLLAFCLDVMLVENQSSLANVMRIMWEKYGSQKTGYNMTQFINIISKAMNDPRKAEKFMMNFVFGKNDLFPLIEKCCAMLGFQINKKYESGNELLHQFGIRVVENCVTQIHPDAVAYKSIMINDKITSLETYKEGIYLEVDRYSRKISIEIPHSDLNFFPTFQIEVKSPTPIFEKWKK</sequence>
<accession>A0ABV8EIQ2</accession>
<evidence type="ECO:0000313" key="3">
    <source>
        <dbReference type="EMBL" id="MFC3975521.1"/>
    </source>
</evidence>
<dbReference type="Proteomes" id="UP001595766">
    <property type="component" value="Unassembled WGS sequence"/>
</dbReference>
<feature type="domain" description="Peptidase M61 catalytic" evidence="1">
    <location>
        <begin position="257"/>
        <end position="372"/>
    </location>
</feature>
<evidence type="ECO:0000259" key="1">
    <source>
        <dbReference type="Pfam" id="PF05299"/>
    </source>
</evidence>
<dbReference type="Gene3D" id="2.60.40.3650">
    <property type="match status" value="1"/>
</dbReference>